<proteinExistence type="predicted"/>
<reference evidence="3 4" key="1">
    <citation type="submission" date="2018-03" db="EMBL/GenBank/DDBJ databases">
        <title>Ahniella affigens gen. nov., sp. nov., a gammaproteobacterium isolated from sandy soil near a stream.</title>
        <authorList>
            <person name="Ko Y."/>
            <person name="Kim J.-H."/>
        </authorList>
    </citation>
    <scope>NUCLEOTIDE SEQUENCE [LARGE SCALE GENOMIC DNA]</scope>
    <source>
        <strain evidence="3 4">D13</strain>
    </source>
</reference>
<evidence type="ECO:0000256" key="2">
    <source>
        <dbReference type="SAM" id="Phobius"/>
    </source>
</evidence>
<sequence length="183" mass="19970">MSAPQVHANDTRRRRTQSSRANEAQYEIARPFLALAKKYFSHFSGGSRSALAYLWASHKTPRRMAMNMMRDRVGFAAAGFLLMTLLVPDVAVAGEAAHTLAPLSPYRLTKQLIAGGGARMTSVRYALIGSIGQSVAGPRSQSRYRLDQGFHQRVTLTVPWSFTRSDGVSDEAPVDPDSLGGSE</sequence>
<gene>
    <name evidence="3" type="ORF">C7S18_20500</name>
</gene>
<evidence type="ECO:0000313" key="4">
    <source>
        <dbReference type="Proteomes" id="UP000241074"/>
    </source>
</evidence>
<dbReference type="Proteomes" id="UP000241074">
    <property type="component" value="Chromosome"/>
</dbReference>
<feature type="transmembrane region" description="Helical" evidence="2">
    <location>
        <begin position="73"/>
        <end position="94"/>
    </location>
</feature>
<evidence type="ECO:0000256" key="1">
    <source>
        <dbReference type="SAM" id="MobiDB-lite"/>
    </source>
</evidence>
<dbReference type="EMBL" id="CP027860">
    <property type="protein sequence ID" value="AVP99404.1"/>
    <property type="molecule type" value="Genomic_DNA"/>
</dbReference>
<protein>
    <submittedName>
        <fullName evidence="3">Uncharacterized protein</fullName>
    </submittedName>
</protein>
<keyword evidence="2" id="KW-0472">Membrane</keyword>
<organism evidence="3 4">
    <name type="scientific">Ahniella affigens</name>
    <dbReference type="NCBI Taxonomy" id="2021234"/>
    <lineage>
        <taxon>Bacteria</taxon>
        <taxon>Pseudomonadati</taxon>
        <taxon>Pseudomonadota</taxon>
        <taxon>Gammaproteobacteria</taxon>
        <taxon>Lysobacterales</taxon>
        <taxon>Rhodanobacteraceae</taxon>
        <taxon>Ahniella</taxon>
    </lineage>
</organism>
<dbReference type="KEGG" id="xba:C7S18_20500"/>
<feature type="region of interest" description="Disordered" evidence="1">
    <location>
        <begin position="1"/>
        <end position="22"/>
    </location>
</feature>
<keyword evidence="2" id="KW-1133">Transmembrane helix</keyword>
<evidence type="ECO:0000313" key="3">
    <source>
        <dbReference type="EMBL" id="AVP99404.1"/>
    </source>
</evidence>
<reference evidence="3 4" key="2">
    <citation type="submission" date="2018-03" db="EMBL/GenBank/DDBJ databases">
        <authorList>
            <person name="Keele B.F."/>
        </authorList>
    </citation>
    <scope>NUCLEOTIDE SEQUENCE [LARGE SCALE GENOMIC DNA]</scope>
    <source>
        <strain evidence="3 4">D13</strain>
    </source>
</reference>
<keyword evidence="4" id="KW-1185">Reference proteome</keyword>
<accession>A0A2P1PX72</accession>
<name>A0A2P1PX72_9GAMM</name>
<dbReference type="AlphaFoldDB" id="A0A2P1PX72"/>
<keyword evidence="2" id="KW-0812">Transmembrane</keyword>